<evidence type="ECO:0000256" key="5">
    <source>
        <dbReference type="ARBA" id="ARBA00022970"/>
    </source>
</evidence>
<dbReference type="KEGG" id="cre:CHLRE_02g145700v5"/>
<dbReference type="OMA" id="MEVAGEM"/>
<dbReference type="Gramene" id="PNW87430">
    <property type="protein sequence ID" value="PNW87430"/>
    <property type="gene ID" value="CHLRE_02g145700v5"/>
</dbReference>
<proteinExistence type="inferred from homology"/>
<dbReference type="EMBL" id="CM008963">
    <property type="protein sequence ID" value="PNW87430.1"/>
    <property type="molecule type" value="Genomic_DNA"/>
</dbReference>
<sequence>MSTDPESAQGGELEAPLLAPASSATASADFRHSDVQPLRSNFWDCTTNLTKVILGAGIMALPRAVALLGCGLGMSLLVVVGLLTHFTVHGLVLASDRCRRDTYSGLVRTALGPIPEKLLQSTLLLGCMGFEVVYIDIIGDLLLGDAPTYDGLITTWLPQEDRQLWWVGRQLVLAVLAVGVLAPLASMRTMGGLAVLNLIGLASLAGFAGATVWLAVAAITSGRAYELPLGPDLPSLGSTTAQQVTGALAVVPILLTAASCHQSVHPLRAMLVPYSRALLDKVVATSLTLVTALFVVVCLSAYTAFGPNVRGNFLNNLSPAELAPLIGTTAANVVSLAIKAGYAVSLVGSAVLIMFPLRQSLLELVAPSAVLPGSPPVSTRLYLSCTYGLLACVYMIAVYVPSIWDVISFVGSVACTIMCFIIPAALLVMFVDKPTLADRLQRLAAWAVGLLGLALFLNVFVGLYLSATQPHAKPLPPSLVGVEDVAGLAGAGSMAMSLHAWLWRAAARVAGPGSDGSLREVLRWAGWGA</sequence>
<dbReference type="FunCoup" id="A8J0W7">
    <property type="interactions" value="955"/>
</dbReference>
<dbReference type="PANTHER" id="PTHR22950:SF458">
    <property type="entry name" value="SODIUM-COUPLED NEUTRAL AMINO ACID TRANSPORTER 11-RELATED"/>
    <property type="match status" value="1"/>
</dbReference>
<dbReference type="GO" id="GO:0003333">
    <property type="term" value="P:amino acid transmembrane transport"/>
    <property type="evidence" value="ECO:0000318"/>
    <property type="project" value="GO_Central"/>
</dbReference>
<dbReference type="GO" id="GO:0015179">
    <property type="term" value="F:L-amino acid transmembrane transporter activity"/>
    <property type="evidence" value="ECO:0000318"/>
    <property type="project" value="GO_Central"/>
</dbReference>
<keyword evidence="10" id="KW-1185">Reference proteome</keyword>
<dbReference type="AlphaFoldDB" id="A8J0W7"/>
<dbReference type="STRING" id="3055.A8J0W7"/>
<evidence type="ECO:0000259" key="8">
    <source>
        <dbReference type="Pfam" id="PF01490"/>
    </source>
</evidence>
<comment type="subcellular location">
    <subcellularLocation>
        <location evidence="1">Membrane</location>
        <topology evidence="1">Multi-pass membrane protein</topology>
    </subcellularLocation>
</comment>
<dbReference type="PANTHER" id="PTHR22950">
    <property type="entry name" value="AMINO ACID TRANSPORTER"/>
    <property type="match status" value="1"/>
</dbReference>
<protein>
    <recommendedName>
        <fullName evidence="8">Amino acid transporter transmembrane domain-containing protein</fullName>
    </recommendedName>
</protein>
<evidence type="ECO:0000256" key="7">
    <source>
        <dbReference type="ARBA" id="ARBA00023136"/>
    </source>
</evidence>
<keyword evidence="5" id="KW-0029">Amino-acid transport</keyword>
<dbReference type="PaxDb" id="3055-EDP02036"/>
<reference evidence="9 10" key="1">
    <citation type="journal article" date="2007" name="Science">
        <title>The Chlamydomonas genome reveals the evolution of key animal and plant functions.</title>
        <authorList>
            <person name="Merchant S.S."/>
            <person name="Prochnik S.E."/>
            <person name="Vallon O."/>
            <person name="Harris E.H."/>
            <person name="Karpowicz S.J."/>
            <person name="Witman G.B."/>
            <person name="Terry A."/>
            <person name="Salamov A."/>
            <person name="Fritz-Laylin L.K."/>
            <person name="Marechal-Drouard L."/>
            <person name="Marshall W.F."/>
            <person name="Qu L.H."/>
            <person name="Nelson D.R."/>
            <person name="Sanderfoot A.A."/>
            <person name="Spalding M.H."/>
            <person name="Kapitonov V.V."/>
            <person name="Ren Q."/>
            <person name="Ferris P."/>
            <person name="Lindquist E."/>
            <person name="Shapiro H."/>
            <person name="Lucas S.M."/>
            <person name="Grimwood J."/>
            <person name="Schmutz J."/>
            <person name="Cardol P."/>
            <person name="Cerutti H."/>
            <person name="Chanfreau G."/>
            <person name="Chen C.L."/>
            <person name="Cognat V."/>
            <person name="Croft M.T."/>
            <person name="Dent R."/>
            <person name="Dutcher S."/>
            <person name="Fernandez E."/>
            <person name="Fukuzawa H."/>
            <person name="Gonzalez-Ballester D."/>
            <person name="Gonzalez-Halphen D."/>
            <person name="Hallmann A."/>
            <person name="Hanikenne M."/>
            <person name="Hippler M."/>
            <person name="Inwood W."/>
            <person name="Jabbari K."/>
            <person name="Kalanon M."/>
            <person name="Kuras R."/>
            <person name="Lefebvre P.A."/>
            <person name="Lemaire S.D."/>
            <person name="Lobanov A.V."/>
            <person name="Lohr M."/>
            <person name="Manuell A."/>
            <person name="Meier I."/>
            <person name="Mets L."/>
            <person name="Mittag M."/>
            <person name="Mittelmeier T."/>
            <person name="Moroney J.V."/>
            <person name="Moseley J."/>
            <person name="Napoli C."/>
            <person name="Nedelcu A.M."/>
            <person name="Niyogi K."/>
            <person name="Novoselov S.V."/>
            <person name="Paulsen I.T."/>
            <person name="Pazour G."/>
            <person name="Purton S."/>
            <person name="Ral J.P."/>
            <person name="Riano-Pachon D.M."/>
            <person name="Riekhof W."/>
            <person name="Rymarquis L."/>
            <person name="Schroda M."/>
            <person name="Stern D."/>
            <person name="Umen J."/>
            <person name="Willows R."/>
            <person name="Wilson N."/>
            <person name="Zimmer S.L."/>
            <person name="Allmer J."/>
            <person name="Balk J."/>
            <person name="Bisova K."/>
            <person name="Chen C.J."/>
            <person name="Elias M."/>
            <person name="Gendler K."/>
            <person name="Hauser C."/>
            <person name="Lamb M.R."/>
            <person name="Ledford H."/>
            <person name="Long J.C."/>
            <person name="Minagawa J."/>
            <person name="Page M.D."/>
            <person name="Pan J."/>
            <person name="Pootakham W."/>
            <person name="Roje S."/>
            <person name="Rose A."/>
            <person name="Stahlberg E."/>
            <person name="Terauchi A.M."/>
            <person name="Yang P."/>
            <person name="Ball S."/>
            <person name="Bowler C."/>
            <person name="Dieckmann C.L."/>
            <person name="Gladyshev V.N."/>
            <person name="Green P."/>
            <person name="Jorgensen R."/>
            <person name="Mayfield S."/>
            <person name="Mueller-Roeber B."/>
            <person name="Rajamani S."/>
            <person name="Sayre R.T."/>
            <person name="Brokstein P."/>
            <person name="Dubchak I."/>
            <person name="Goodstein D."/>
            <person name="Hornick L."/>
            <person name="Huang Y.W."/>
            <person name="Jhaveri J."/>
            <person name="Luo Y."/>
            <person name="Martinez D."/>
            <person name="Ngau W.C."/>
            <person name="Otillar B."/>
            <person name="Poliakov A."/>
            <person name="Porter A."/>
            <person name="Szajkowski L."/>
            <person name="Werner G."/>
            <person name="Zhou K."/>
            <person name="Grigoriev I.V."/>
            <person name="Rokhsar D.S."/>
            <person name="Grossman A.R."/>
        </authorList>
    </citation>
    <scope>NUCLEOTIDE SEQUENCE [LARGE SCALE GENOMIC DNA]</scope>
    <source>
        <strain evidence="10">CC-503</strain>
    </source>
</reference>
<dbReference type="RefSeq" id="XP_001694884.1">
    <property type="nucleotide sequence ID" value="XM_001694832.2"/>
</dbReference>
<dbReference type="OrthoDB" id="28208at2759"/>
<dbReference type="InterPro" id="IPR013057">
    <property type="entry name" value="AA_transpt_TM"/>
</dbReference>
<dbReference type="Proteomes" id="UP000006906">
    <property type="component" value="Chromosome 2"/>
</dbReference>
<name>A8J0W7_CHLRE</name>
<gene>
    <name evidence="9" type="ORF">CHLRE_02g145700v5</name>
</gene>
<dbReference type="eggNOG" id="KOG1305">
    <property type="taxonomic scope" value="Eukaryota"/>
</dbReference>
<evidence type="ECO:0000313" key="10">
    <source>
        <dbReference type="Proteomes" id="UP000006906"/>
    </source>
</evidence>
<accession>A8J0W7</accession>
<evidence type="ECO:0000256" key="2">
    <source>
        <dbReference type="ARBA" id="ARBA00008066"/>
    </source>
</evidence>
<keyword evidence="7" id="KW-0472">Membrane</keyword>
<comment type="similarity">
    <text evidence="2">Belongs to the amino acid/polyamine transporter 2 family.</text>
</comment>
<dbReference type="Pfam" id="PF01490">
    <property type="entry name" value="Aa_trans"/>
    <property type="match status" value="1"/>
</dbReference>
<evidence type="ECO:0000256" key="3">
    <source>
        <dbReference type="ARBA" id="ARBA00022448"/>
    </source>
</evidence>
<dbReference type="GeneID" id="5720510"/>
<evidence type="ECO:0000256" key="6">
    <source>
        <dbReference type="ARBA" id="ARBA00022989"/>
    </source>
</evidence>
<organism evidence="9 10">
    <name type="scientific">Chlamydomonas reinhardtii</name>
    <name type="common">Chlamydomonas smithii</name>
    <dbReference type="NCBI Taxonomy" id="3055"/>
    <lineage>
        <taxon>Eukaryota</taxon>
        <taxon>Viridiplantae</taxon>
        <taxon>Chlorophyta</taxon>
        <taxon>core chlorophytes</taxon>
        <taxon>Chlorophyceae</taxon>
        <taxon>CS clade</taxon>
        <taxon>Chlamydomonadales</taxon>
        <taxon>Chlamydomonadaceae</taxon>
        <taxon>Chlamydomonas</taxon>
    </lineage>
</organism>
<keyword evidence="3" id="KW-0813">Transport</keyword>
<feature type="domain" description="Amino acid transporter transmembrane" evidence="8">
    <location>
        <begin position="40"/>
        <end position="457"/>
    </location>
</feature>
<dbReference type="GO" id="GO:0016020">
    <property type="term" value="C:membrane"/>
    <property type="evidence" value="ECO:0000318"/>
    <property type="project" value="GO_Central"/>
</dbReference>
<evidence type="ECO:0000256" key="1">
    <source>
        <dbReference type="ARBA" id="ARBA00004141"/>
    </source>
</evidence>
<dbReference type="InParanoid" id="A8J0W7"/>
<keyword evidence="4" id="KW-0812">Transmembrane</keyword>
<evidence type="ECO:0000256" key="4">
    <source>
        <dbReference type="ARBA" id="ARBA00022692"/>
    </source>
</evidence>
<evidence type="ECO:0000313" key="9">
    <source>
        <dbReference type="EMBL" id="PNW87430.1"/>
    </source>
</evidence>
<dbReference type="HOGENOM" id="CLU_521126_0_0_1"/>
<keyword evidence="6" id="KW-1133">Transmembrane helix</keyword>